<proteinExistence type="predicted"/>
<name>A0A820KBZ6_9BILA</name>
<sequence>KQSFDQRILNELSSIYESISVPPCRIKFILYSTRRVPTGRLIVLEYKHQPGLVPQICEPESAVLKVAFVADRKVTTTSAASVERKKL</sequence>
<accession>A0A820KBZ6</accession>
<protein>
    <submittedName>
        <fullName evidence="1">Uncharacterized protein</fullName>
    </submittedName>
</protein>
<gene>
    <name evidence="1" type="ORF">KXQ929_LOCUS47377</name>
</gene>
<dbReference type="Proteomes" id="UP000663868">
    <property type="component" value="Unassembled WGS sequence"/>
</dbReference>
<organism evidence="1 2">
    <name type="scientific">Adineta steineri</name>
    <dbReference type="NCBI Taxonomy" id="433720"/>
    <lineage>
        <taxon>Eukaryota</taxon>
        <taxon>Metazoa</taxon>
        <taxon>Spiralia</taxon>
        <taxon>Gnathifera</taxon>
        <taxon>Rotifera</taxon>
        <taxon>Eurotatoria</taxon>
        <taxon>Bdelloidea</taxon>
        <taxon>Adinetida</taxon>
        <taxon>Adinetidae</taxon>
        <taxon>Adineta</taxon>
    </lineage>
</organism>
<evidence type="ECO:0000313" key="2">
    <source>
        <dbReference type="Proteomes" id="UP000663868"/>
    </source>
</evidence>
<dbReference type="AlphaFoldDB" id="A0A820KBZ6"/>
<reference evidence="1" key="1">
    <citation type="submission" date="2021-02" db="EMBL/GenBank/DDBJ databases">
        <authorList>
            <person name="Nowell W R."/>
        </authorList>
    </citation>
    <scope>NUCLEOTIDE SEQUENCE</scope>
</reference>
<dbReference type="EMBL" id="CAJOBB010017023">
    <property type="protein sequence ID" value="CAF4334775.1"/>
    <property type="molecule type" value="Genomic_DNA"/>
</dbReference>
<feature type="non-terminal residue" evidence="1">
    <location>
        <position position="1"/>
    </location>
</feature>
<comment type="caution">
    <text evidence="1">The sequence shown here is derived from an EMBL/GenBank/DDBJ whole genome shotgun (WGS) entry which is preliminary data.</text>
</comment>
<evidence type="ECO:0000313" key="1">
    <source>
        <dbReference type="EMBL" id="CAF4334775.1"/>
    </source>
</evidence>